<accession>A0A0F9JGJ3</accession>
<evidence type="ECO:0000313" key="1">
    <source>
        <dbReference type="EMBL" id="KKL98112.1"/>
    </source>
</evidence>
<dbReference type="EMBL" id="LAZR01017998">
    <property type="protein sequence ID" value="KKL98112.1"/>
    <property type="molecule type" value="Genomic_DNA"/>
</dbReference>
<reference evidence="1" key="1">
    <citation type="journal article" date="2015" name="Nature">
        <title>Complex archaea that bridge the gap between prokaryotes and eukaryotes.</title>
        <authorList>
            <person name="Spang A."/>
            <person name="Saw J.H."/>
            <person name="Jorgensen S.L."/>
            <person name="Zaremba-Niedzwiedzka K."/>
            <person name="Martijn J."/>
            <person name="Lind A.E."/>
            <person name="van Eijk R."/>
            <person name="Schleper C."/>
            <person name="Guy L."/>
            <person name="Ettema T.J."/>
        </authorList>
    </citation>
    <scope>NUCLEOTIDE SEQUENCE</scope>
</reference>
<feature type="non-terminal residue" evidence="1">
    <location>
        <position position="106"/>
    </location>
</feature>
<protein>
    <recommendedName>
        <fullName evidence="2">PAS fold-3 domain-containing protein</fullName>
    </recommendedName>
</protein>
<comment type="caution">
    <text evidence="1">The sequence shown here is derived from an EMBL/GenBank/DDBJ whole genome shotgun (WGS) entry which is preliminary data.</text>
</comment>
<sequence>MFDLVHPDHLEKLKHMFDKTVQEGIITREEILTRANSWVDLRFIPVKQVGSNMVSEVLSIYEIIAERKKAQEKLLESENKFLSLFEQTPIANAERDYSEVKEYLNN</sequence>
<organism evidence="1">
    <name type="scientific">marine sediment metagenome</name>
    <dbReference type="NCBI Taxonomy" id="412755"/>
    <lineage>
        <taxon>unclassified sequences</taxon>
        <taxon>metagenomes</taxon>
        <taxon>ecological metagenomes</taxon>
    </lineage>
</organism>
<evidence type="ECO:0008006" key="2">
    <source>
        <dbReference type="Google" id="ProtNLM"/>
    </source>
</evidence>
<dbReference type="AlphaFoldDB" id="A0A0F9JGJ3"/>
<gene>
    <name evidence="1" type="ORF">LCGC14_1827650</name>
</gene>
<dbReference type="Gene3D" id="3.30.450.20">
    <property type="entry name" value="PAS domain"/>
    <property type="match status" value="1"/>
</dbReference>
<proteinExistence type="predicted"/>
<name>A0A0F9JGJ3_9ZZZZ</name>